<feature type="transmembrane region" description="Helical" evidence="6">
    <location>
        <begin position="51"/>
        <end position="70"/>
    </location>
</feature>
<dbReference type="Gene3D" id="1.20.1070.10">
    <property type="entry name" value="Rhodopsin 7-helix transmembrane proteins"/>
    <property type="match status" value="1"/>
</dbReference>
<evidence type="ECO:0000256" key="5">
    <source>
        <dbReference type="SAM" id="MobiDB-lite"/>
    </source>
</evidence>
<keyword evidence="2 6" id="KW-0812">Transmembrane</keyword>
<name>A0A814SNN5_9BILA</name>
<dbReference type="EMBL" id="CAJOBC010006889">
    <property type="protein sequence ID" value="CAF3914373.1"/>
    <property type="molecule type" value="Genomic_DNA"/>
</dbReference>
<dbReference type="Gene3D" id="2.60.120.200">
    <property type="match status" value="1"/>
</dbReference>
<dbReference type="SUPFAM" id="SSF81321">
    <property type="entry name" value="Family A G protein-coupled receptor-like"/>
    <property type="match status" value="1"/>
</dbReference>
<dbReference type="Proteomes" id="UP000663829">
    <property type="component" value="Unassembled WGS sequence"/>
</dbReference>
<comment type="subcellular location">
    <subcellularLocation>
        <location evidence="1">Membrane</location>
    </subcellularLocation>
</comment>
<evidence type="ECO:0000256" key="3">
    <source>
        <dbReference type="ARBA" id="ARBA00022989"/>
    </source>
</evidence>
<evidence type="ECO:0000256" key="1">
    <source>
        <dbReference type="ARBA" id="ARBA00004370"/>
    </source>
</evidence>
<keyword evidence="3 6" id="KW-1133">Transmembrane helix</keyword>
<feature type="region of interest" description="Disordered" evidence="5">
    <location>
        <begin position="529"/>
        <end position="566"/>
    </location>
</feature>
<feature type="transmembrane region" description="Helical" evidence="6">
    <location>
        <begin position="131"/>
        <end position="157"/>
    </location>
</feature>
<dbReference type="InterPro" id="IPR008160">
    <property type="entry name" value="Collagen"/>
</dbReference>
<dbReference type="GO" id="GO:0030020">
    <property type="term" value="F:extracellular matrix structural constituent conferring tensile strength"/>
    <property type="evidence" value="ECO:0007669"/>
    <property type="project" value="TreeGrafter"/>
</dbReference>
<dbReference type="PROSITE" id="PS51257">
    <property type="entry name" value="PROKAR_LIPOPROTEIN"/>
    <property type="match status" value="1"/>
</dbReference>
<dbReference type="GO" id="GO:0004930">
    <property type="term" value="F:G protein-coupled receptor activity"/>
    <property type="evidence" value="ECO:0007669"/>
    <property type="project" value="InterPro"/>
</dbReference>
<evidence type="ECO:0000313" key="8">
    <source>
        <dbReference type="EMBL" id="CAF1150815.1"/>
    </source>
</evidence>
<dbReference type="OrthoDB" id="5875591at2759"/>
<dbReference type="SUPFAM" id="SSF49899">
    <property type="entry name" value="Concanavalin A-like lectins/glucanases"/>
    <property type="match status" value="1"/>
</dbReference>
<dbReference type="InterPro" id="IPR013320">
    <property type="entry name" value="ConA-like_dom_sf"/>
</dbReference>
<evidence type="ECO:0000256" key="6">
    <source>
        <dbReference type="SAM" id="Phobius"/>
    </source>
</evidence>
<feature type="transmembrane region" description="Helical" evidence="6">
    <location>
        <begin position="90"/>
        <end position="111"/>
    </location>
</feature>
<dbReference type="AlphaFoldDB" id="A0A814SNN5"/>
<evidence type="ECO:0000313" key="10">
    <source>
        <dbReference type="Proteomes" id="UP000663829"/>
    </source>
</evidence>
<dbReference type="GO" id="GO:0030198">
    <property type="term" value="P:extracellular matrix organization"/>
    <property type="evidence" value="ECO:0007669"/>
    <property type="project" value="TreeGrafter"/>
</dbReference>
<feature type="compositionally biased region" description="Pro residues" evidence="5">
    <location>
        <begin position="737"/>
        <end position="749"/>
    </location>
</feature>
<dbReference type="PANTHER" id="PTHR24023:SF844">
    <property type="entry name" value="COLLAGEN ALPHA-1(XXVII) CHAIN"/>
    <property type="match status" value="1"/>
</dbReference>
<dbReference type="InterPro" id="IPR001791">
    <property type="entry name" value="Laminin_G"/>
</dbReference>
<feature type="compositionally biased region" description="Low complexity" evidence="5">
    <location>
        <begin position="555"/>
        <end position="566"/>
    </location>
</feature>
<evidence type="ECO:0000259" key="7">
    <source>
        <dbReference type="PROSITE" id="PS50262"/>
    </source>
</evidence>
<feature type="compositionally biased region" description="Low complexity" evidence="5">
    <location>
        <begin position="965"/>
        <end position="974"/>
    </location>
</feature>
<dbReference type="Proteomes" id="UP000681722">
    <property type="component" value="Unassembled WGS sequence"/>
</dbReference>
<reference evidence="8" key="1">
    <citation type="submission" date="2021-02" db="EMBL/GenBank/DDBJ databases">
        <authorList>
            <person name="Nowell W R."/>
        </authorList>
    </citation>
    <scope>NUCLEOTIDE SEQUENCE</scope>
</reference>
<gene>
    <name evidence="8" type="ORF">GPM918_LOCUS21171</name>
    <name evidence="9" type="ORF">SRO942_LOCUS21168</name>
</gene>
<dbReference type="InterPro" id="IPR000276">
    <property type="entry name" value="GPCR_Rhodpsn"/>
</dbReference>
<protein>
    <recommendedName>
        <fullName evidence="7">G-protein coupled receptors family 1 profile domain-containing protein</fullName>
    </recommendedName>
</protein>
<dbReference type="PANTHER" id="PTHR24023">
    <property type="entry name" value="COLLAGEN ALPHA"/>
    <property type="match status" value="1"/>
</dbReference>
<dbReference type="InterPro" id="IPR050149">
    <property type="entry name" value="Collagen_superfamily"/>
</dbReference>
<feature type="compositionally biased region" description="Gly residues" evidence="5">
    <location>
        <begin position="921"/>
        <end position="930"/>
    </location>
</feature>
<keyword evidence="10" id="KW-1185">Reference proteome</keyword>
<keyword evidence="4 6" id="KW-0472">Membrane</keyword>
<dbReference type="GO" id="GO:0005594">
    <property type="term" value="C:collagen type IX trimer"/>
    <property type="evidence" value="ECO:0007669"/>
    <property type="project" value="TreeGrafter"/>
</dbReference>
<feature type="compositionally biased region" description="Low complexity" evidence="5">
    <location>
        <begin position="826"/>
        <end position="844"/>
    </location>
</feature>
<accession>A0A814SNN5</accession>
<feature type="compositionally biased region" description="Low complexity" evidence="5">
    <location>
        <begin position="603"/>
        <end position="618"/>
    </location>
</feature>
<feature type="compositionally biased region" description="Low complexity" evidence="5">
    <location>
        <begin position="779"/>
        <end position="795"/>
    </location>
</feature>
<feature type="compositionally biased region" description="Polar residues" evidence="5">
    <location>
        <begin position="1032"/>
        <end position="1041"/>
    </location>
</feature>
<feature type="transmembrane region" description="Helical" evidence="6">
    <location>
        <begin position="177"/>
        <end position="200"/>
    </location>
</feature>
<dbReference type="InterPro" id="IPR017452">
    <property type="entry name" value="GPCR_Rhodpsn_7TM"/>
</dbReference>
<dbReference type="PROSITE" id="PS50262">
    <property type="entry name" value="G_PROTEIN_RECEP_F1_2"/>
    <property type="match status" value="1"/>
</dbReference>
<feature type="compositionally biased region" description="Low complexity" evidence="5">
    <location>
        <begin position="997"/>
        <end position="1010"/>
    </location>
</feature>
<comment type="caution">
    <text evidence="8">The sequence shown here is derived from an EMBL/GenBank/DDBJ whole genome shotgun (WGS) entry which is preliminary data.</text>
</comment>
<feature type="domain" description="G-protein coupled receptors family 1 profile" evidence="7">
    <location>
        <begin position="1"/>
        <end position="240"/>
    </location>
</feature>
<dbReference type="Pfam" id="PF01391">
    <property type="entry name" value="Collagen"/>
    <property type="match status" value="2"/>
</dbReference>
<evidence type="ECO:0000313" key="9">
    <source>
        <dbReference type="EMBL" id="CAF3914373.1"/>
    </source>
</evidence>
<dbReference type="GO" id="GO:0016020">
    <property type="term" value="C:membrane"/>
    <property type="evidence" value="ECO:0007669"/>
    <property type="project" value="UniProtKB-SubCell"/>
</dbReference>
<feature type="compositionally biased region" description="Low complexity" evidence="5">
    <location>
        <begin position="750"/>
        <end position="767"/>
    </location>
</feature>
<organism evidence="8 10">
    <name type="scientific">Didymodactylos carnosus</name>
    <dbReference type="NCBI Taxonomy" id="1234261"/>
    <lineage>
        <taxon>Eukaryota</taxon>
        <taxon>Metazoa</taxon>
        <taxon>Spiralia</taxon>
        <taxon>Gnathifera</taxon>
        <taxon>Rotifera</taxon>
        <taxon>Eurotatoria</taxon>
        <taxon>Bdelloidea</taxon>
        <taxon>Philodinida</taxon>
        <taxon>Philodinidae</taxon>
        <taxon>Didymodactylos</taxon>
    </lineage>
</organism>
<feature type="compositionally biased region" description="Low complexity" evidence="5">
    <location>
        <begin position="707"/>
        <end position="732"/>
    </location>
</feature>
<evidence type="ECO:0000256" key="2">
    <source>
        <dbReference type="ARBA" id="ARBA00022692"/>
    </source>
</evidence>
<dbReference type="Pfam" id="PF02210">
    <property type="entry name" value="Laminin_G_2"/>
    <property type="match status" value="1"/>
</dbReference>
<evidence type="ECO:0000256" key="4">
    <source>
        <dbReference type="ARBA" id="ARBA00023136"/>
    </source>
</evidence>
<proteinExistence type="predicted"/>
<sequence>MLRFSPSSWYLGASCVVSLLYLQGFLINRVLPVGFQVDYSRLSASWCKFRIYYGLVFAITAPTLVCIAVVDRYLSSCHNANLRAYSSLKIAKCVIPIVITFWILENIPALLVYHFKAPSTCTYNNSGYTIYISYILSPILYGLAPVLITSIFSLLTYKNMRQRIVPSSATQRRDAQISTMIMLQILMIVVSTFPLMIRNIYAGITLNNQKDSVQSMWENFFGQIVYLPWYLNYSSSFYVYVVSSVAYRKQVKKLLINNSLMKRLLTILDLINLFDLTQHGWIPVKSQYESHNDTVLTEHVVNALDVLKFNQLQNSTNYAVRATGKSKDVTMTQINLSERYRMKTQNLYKVPYLSENFVLVTTFRSIKDSTGYLFSIMGTDNLPILEMKINKKITLFYRYATVNTGKRGEIQSETISFESDKGWSANDGLWHRVAIFFGSNLAVMKMDGIWNSQAQLNIPRSEKFDMGLVAFIGSSGNKENQKNNLFRGDIEEIRIIAWEPSQGYEPKSFTSYHESSAVSLGNTASVEYEEEENDYDQNTELGPMGPPGDNGRNGIDGPQGAPGAPGHIIIIPYPMQDEKGPQGQMASLQGMLSSHMNALRGLQGPPGRAGLPGAMGMPGPIGPKGDKGEAGPQGLTGAPGQIGQPGQRGAQGNPGRNGERGISGLPGPKGELGSPGLQGLSGIKGDRGYMGPVGERGAPGPIGSLGDEGPIGPVGPPGVQGLRGFQGPKGPHGAPGPMGPPGNEGPPGPKGNDGPTGAAGIAGTPGVSGPPGSPGPQGPTGIQGPPGLMGKAGAPGMPGPEGPMAISNSGPYGEAGDMGLKGDSGIEGQRGQIGIPGIPGAKGDAGLRGITGEKGDKGDSGIHGQRGDIGPKGDKGESGLKGVAGAMGEPGPKGNDGPRGEQGLIGSPGPKGRMGLPGFPGIPGGPGEKGNQGKEGRTGSQGQKGARGQSGPAGETGRPGPPGPVGERGPVGPIGLQGQKGELGSVGIPGSPGPVGSPGLTGPPGLQGVPGAQGFQGRDGPIGPPGDRGEPVSSSDLDFLI</sequence>
<feature type="compositionally biased region" description="Basic and acidic residues" evidence="5">
    <location>
        <begin position="851"/>
        <end position="878"/>
    </location>
</feature>
<feature type="region of interest" description="Disordered" evidence="5">
    <location>
        <begin position="603"/>
        <end position="1041"/>
    </location>
</feature>
<feature type="transmembrane region" description="Helical" evidence="6">
    <location>
        <begin position="9"/>
        <end position="31"/>
    </location>
</feature>
<dbReference type="GO" id="GO:0005615">
    <property type="term" value="C:extracellular space"/>
    <property type="evidence" value="ECO:0007669"/>
    <property type="project" value="TreeGrafter"/>
</dbReference>
<dbReference type="EMBL" id="CAJNOQ010006889">
    <property type="protein sequence ID" value="CAF1150815.1"/>
    <property type="molecule type" value="Genomic_DNA"/>
</dbReference>
<dbReference type="Pfam" id="PF00001">
    <property type="entry name" value="7tm_1"/>
    <property type="match status" value="1"/>
</dbReference>